<proteinExistence type="inferred from homology"/>
<keyword evidence="1 8" id="KW-0732">Signal</keyword>
<keyword evidence="4 8" id="KW-0472">Membrane</keyword>
<evidence type="ECO:0000256" key="3">
    <source>
        <dbReference type="ARBA" id="ARBA00022984"/>
    </source>
</evidence>
<evidence type="ECO:0000313" key="10">
    <source>
        <dbReference type="Proteomes" id="UP000199588"/>
    </source>
</evidence>
<dbReference type="PANTHER" id="PTHR38038:SF1">
    <property type="entry name" value="PENICILLIN-BINDING PROTEIN ACTIVATOR LPOA"/>
    <property type="match status" value="1"/>
</dbReference>
<evidence type="ECO:0000313" key="9">
    <source>
        <dbReference type="EMBL" id="SCX77226.1"/>
    </source>
</evidence>
<dbReference type="RefSeq" id="WP_090653877.1">
    <property type="nucleotide sequence ID" value="NZ_CP015031.1"/>
</dbReference>
<reference evidence="9 10" key="1">
    <citation type="submission" date="2016-10" db="EMBL/GenBank/DDBJ databases">
        <authorList>
            <person name="Varghese N."/>
            <person name="Submissions S."/>
        </authorList>
    </citation>
    <scope>NUCLEOTIDE SEQUENCE [LARGE SCALE GENOMIC DNA]</scope>
    <source>
        <strain evidence="9 10">DSM 22022</strain>
    </source>
</reference>
<organism evidence="9 10">
    <name type="scientific">Basfia succiniciproducens</name>
    <dbReference type="NCBI Taxonomy" id="653940"/>
    <lineage>
        <taxon>Bacteria</taxon>
        <taxon>Pseudomonadati</taxon>
        <taxon>Pseudomonadota</taxon>
        <taxon>Gammaproteobacteria</taxon>
        <taxon>Pasteurellales</taxon>
        <taxon>Pasteurellaceae</taxon>
        <taxon>Basfia</taxon>
    </lineage>
</organism>
<dbReference type="Gene3D" id="3.40.50.2300">
    <property type="match status" value="2"/>
</dbReference>
<evidence type="ECO:0000256" key="1">
    <source>
        <dbReference type="ARBA" id="ARBA00022729"/>
    </source>
</evidence>
<keyword evidence="10" id="KW-1185">Reference proteome</keyword>
<dbReference type="EMBL" id="FMUQ01000002">
    <property type="protein sequence ID" value="SCX77226.1"/>
    <property type="molecule type" value="Genomic_DNA"/>
</dbReference>
<keyword evidence="2 8" id="KW-0133">Cell shape</keyword>
<name>A0A1G5AH76_9PAST</name>
<dbReference type="SUPFAM" id="SSF53822">
    <property type="entry name" value="Periplasmic binding protein-like I"/>
    <property type="match status" value="1"/>
</dbReference>
<comment type="subcellular location">
    <subcellularLocation>
        <location evidence="8">Cell outer membrane</location>
        <topology evidence="8">Lipid-anchor</topology>
        <orientation evidence="8">Periplasmic side</orientation>
    </subcellularLocation>
</comment>
<comment type="function">
    <text evidence="8">Regulator of peptidoglycan synthesis that is essential for the function of penicillin-binding protein 1A (PBP1a).</text>
</comment>
<keyword evidence="5 8" id="KW-0564">Palmitate</keyword>
<protein>
    <recommendedName>
        <fullName evidence="8">Penicillin-binding protein activator LpoA</fullName>
        <shortName evidence="8">PBP activator LpoA</shortName>
    </recommendedName>
</protein>
<evidence type="ECO:0000256" key="4">
    <source>
        <dbReference type="ARBA" id="ARBA00023136"/>
    </source>
</evidence>
<dbReference type="Pfam" id="PF04348">
    <property type="entry name" value="LppC"/>
    <property type="match status" value="1"/>
</dbReference>
<dbReference type="CDD" id="cd06339">
    <property type="entry name" value="PBP1_YraM_LppC_lipoprotein-like"/>
    <property type="match status" value="1"/>
</dbReference>
<comment type="subunit">
    <text evidence="8">Interacts with PBP1a.</text>
</comment>
<evidence type="ECO:0000256" key="6">
    <source>
        <dbReference type="ARBA" id="ARBA00023237"/>
    </source>
</evidence>
<gene>
    <name evidence="8" type="primary">lpoA</name>
    <name evidence="9" type="ORF">SAMN02910354_00287</name>
</gene>
<dbReference type="InterPro" id="IPR011990">
    <property type="entry name" value="TPR-like_helical_dom_sf"/>
</dbReference>
<dbReference type="HAMAP" id="MF_01890">
    <property type="entry name" value="LpoA"/>
    <property type="match status" value="1"/>
</dbReference>
<comment type="caution">
    <text evidence="9">The sequence shown here is derived from an EMBL/GenBank/DDBJ whole genome shotgun (WGS) entry which is preliminary data.</text>
</comment>
<dbReference type="Gene3D" id="1.25.40.10">
    <property type="entry name" value="Tetratricopeptide repeat domain"/>
    <property type="match status" value="1"/>
</dbReference>
<dbReference type="Gene3D" id="1.25.40.650">
    <property type="match status" value="1"/>
</dbReference>
<evidence type="ECO:0000256" key="5">
    <source>
        <dbReference type="ARBA" id="ARBA00023139"/>
    </source>
</evidence>
<sequence length="574" mass="63145">MTILLQRAKFKKRLMPILFPLMLAGCTNLFGSNFQDVLKNDANASSEFYMNKIEQTREVEDQQTYKLLAARVLVTENKTAQAEALLAELTKLTPEQQLDKSILDALIAAVKRDNDSASTLLKTIPLAQLSQSQTSRYYEVQARIAENKTDIIEAVKARIQMDMALTDVQRKQDNIDKIWALLRSGNKTLINTTQPEGNVALAGWLDLTKAYNDNLSQPSQLAQALQNWKTTYPNHSAAYLFPTELKSLSNFTQTQVNKIALLLPLSGNASILGSTIKSGFDDSRGADKSVQVDVIDTMAMPVTDAITLAKQNGDGMIVGPLLKDNVDVILSNPTAVQGMNVLALNSTPNARAIDKMCYYGLAPEDEAEAAANRMWNDGVRQPIVAVPQSDLGQRTASAFNVRWQQLAASDADVRYYNQPDDAAYNLTADPAQNQAIYIVVTDSEQLMSIKGALDNSGVKAKIYTNSRNNSSNNAVEYRLAMEGVTFSDIPFFKDLDGEQYKKIEAATGGDYSLMRLYAMGADSWLLAHSFNELRQVPGFSLSGLTGKLTAGPNCNVERDLTWYSYQGGNIVPLN</sequence>
<keyword evidence="7 8" id="KW-0449">Lipoprotein</keyword>
<accession>A0A1G5AH76</accession>
<dbReference type="Proteomes" id="UP000199588">
    <property type="component" value="Unassembled WGS sequence"/>
</dbReference>
<dbReference type="PANTHER" id="PTHR38038">
    <property type="entry name" value="PENICILLIN-BINDING PROTEIN ACTIVATOR LPOA"/>
    <property type="match status" value="1"/>
</dbReference>
<evidence type="ECO:0000256" key="8">
    <source>
        <dbReference type="HAMAP-Rule" id="MF_01890"/>
    </source>
</evidence>
<keyword evidence="3 8" id="KW-0573">Peptidoglycan synthesis</keyword>
<dbReference type="InterPro" id="IPR028082">
    <property type="entry name" value="Peripla_BP_I"/>
</dbReference>
<dbReference type="PROSITE" id="PS51257">
    <property type="entry name" value="PROKAR_LIPOPROTEIN"/>
    <property type="match status" value="1"/>
</dbReference>
<keyword evidence="6 8" id="KW-0998">Cell outer membrane</keyword>
<evidence type="ECO:0000256" key="7">
    <source>
        <dbReference type="ARBA" id="ARBA00023288"/>
    </source>
</evidence>
<dbReference type="InterPro" id="IPR007443">
    <property type="entry name" value="LpoA"/>
</dbReference>
<comment type="similarity">
    <text evidence="8">Belongs to the LpoA family.</text>
</comment>
<evidence type="ECO:0000256" key="2">
    <source>
        <dbReference type="ARBA" id="ARBA00022960"/>
    </source>
</evidence>